<proteinExistence type="inferred from homology"/>
<dbReference type="GO" id="GO:0051301">
    <property type="term" value="P:cell division"/>
    <property type="evidence" value="ECO:0007669"/>
    <property type="project" value="UniProtKB-KW"/>
</dbReference>
<feature type="compositionally biased region" description="Low complexity" evidence="4">
    <location>
        <begin position="650"/>
        <end position="664"/>
    </location>
</feature>
<dbReference type="InterPro" id="IPR050515">
    <property type="entry name" value="Beta-lactam/transpept"/>
</dbReference>
<evidence type="ECO:0000256" key="2">
    <source>
        <dbReference type="ARBA" id="ARBA00007171"/>
    </source>
</evidence>
<feature type="compositionally biased region" description="Low complexity" evidence="4">
    <location>
        <begin position="15"/>
        <end position="25"/>
    </location>
</feature>
<keyword evidence="5" id="KW-1133">Transmembrane helix</keyword>
<gene>
    <name evidence="8" type="ORF">DVS28_a2959</name>
</gene>
<dbReference type="OrthoDB" id="9789078at2"/>
<keyword evidence="5" id="KW-0812">Transmembrane</keyword>
<evidence type="ECO:0000259" key="6">
    <source>
        <dbReference type="Pfam" id="PF00905"/>
    </source>
</evidence>
<dbReference type="GO" id="GO:0005886">
    <property type="term" value="C:plasma membrane"/>
    <property type="evidence" value="ECO:0007669"/>
    <property type="project" value="TreeGrafter"/>
</dbReference>
<comment type="subcellular location">
    <subcellularLocation>
        <location evidence="1">Membrane</location>
    </subcellularLocation>
</comment>
<dbReference type="Gene3D" id="3.40.710.10">
    <property type="entry name" value="DD-peptidase/beta-lactamase superfamily"/>
    <property type="match status" value="1"/>
</dbReference>
<feature type="compositionally biased region" description="Low complexity" evidence="4">
    <location>
        <begin position="33"/>
        <end position="47"/>
    </location>
</feature>
<evidence type="ECO:0000259" key="7">
    <source>
        <dbReference type="Pfam" id="PF03717"/>
    </source>
</evidence>
<dbReference type="Gene3D" id="3.90.1310.10">
    <property type="entry name" value="Penicillin-binding protein 2a (Domain 2)"/>
    <property type="match status" value="1"/>
</dbReference>
<keyword evidence="8" id="KW-0132">Cell division</keyword>
<evidence type="ECO:0000256" key="1">
    <source>
        <dbReference type="ARBA" id="ARBA00004370"/>
    </source>
</evidence>
<dbReference type="AlphaFoldDB" id="A0A346XZJ1"/>
<keyword evidence="3 5" id="KW-0472">Membrane</keyword>
<feature type="domain" description="Penicillin-binding protein dimerisation" evidence="7">
    <location>
        <begin position="123"/>
        <end position="268"/>
    </location>
</feature>
<dbReference type="PANTHER" id="PTHR30627:SF1">
    <property type="entry name" value="PEPTIDOGLYCAN D,D-TRANSPEPTIDASE FTSI"/>
    <property type="match status" value="1"/>
</dbReference>
<feature type="region of interest" description="Disordered" evidence="4">
    <location>
        <begin position="633"/>
        <end position="688"/>
    </location>
</feature>
<dbReference type="SUPFAM" id="SSF56601">
    <property type="entry name" value="beta-lactamase/transpeptidase-like"/>
    <property type="match status" value="1"/>
</dbReference>
<evidence type="ECO:0000256" key="3">
    <source>
        <dbReference type="ARBA" id="ARBA00023136"/>
    </source>
</evidence>
<evidence type="ECO:0000313" key="9">
    <source>
        <dbReference type="Proteomes" id="UP000264006"/>
    </source>
</evidence>
<keyword evidence="8" id="KW-0131">Cell cycle</keyword>
<accession>A0A346XZJ1</accession>
<dbReference type="GO" id="GO:0008658">
    <property type="term" value="F:penicillin binding"/>
    <property type="evidence" value="ECO:0007669"/>
    <property type="project" value="InterPro"/>
</dbReference>
<dbReference type="Proteomes" id="UP000264006">
    <property type="component" value="Chromosome"/>
</dbReference>
<name>A0A346XZJ1_9ACTN</name>
<organism evidence="8 9">
    <name type="scientific">Euzebya pacifica</name>
    <dbReference type="NCBI Taxonomy" id="1608957"/>
    <lineage>
        <taxon>Bacteria</taxon>
        <taxon>Bacillati</taxon>
        <taxon>Actinomycetota</taxon>
        <taxon>Nitriliruptoria</taxon>
        <taxon>Euzebyales</taxon>
    </lineage>
</organism>
<evidence type="ECO:0000256" key="4">
    <source>
        <dbReference type="SAM" id="MobiDB-lite"/>
    </source>
</evidence>
<dbReference type="InterPro" id="IPR012338">
    <property type="entry name" value="Beta-lactam/transpept-like"/>
</dbReference>
<evidence type="ECO:0000313" key="8">
    <source>
        <dbReference type="EMBL" id="AXV07638.1"/>
    </source>
</evidence>
<dbReference type="InterPro" id="IPR036138">
    <property type="entry name" value="PBP_dimer_sf"/>
</dbReference>
<dbReference type="GO" id="GO:0071555">
    <property type="term" value="P:cell wall organization"/>
    <property type="evidence" value="ECO:0007669"/>
    <property type="project" value="TreeGrafter"/>
</dbReference>
<comment type="similarity">
    <text evidence="2">Belongs to the transpeptidase family.</text>
</comment>
<dbReference type="Pfam" id="PF03717">
    <property type="entry name" value="PBP_dimer"/>
    <property type="match status" value="1"/>
</dbReference>
<dbReference type="Pfam" id="PF00905">
    <property type="entry name" value="Transpeptidase"/>
    <property type="match status" value="1"/>
</dbReference>
<sequence length="688" mass="72541">MTSGTITRTRRSRTTTRPTTSPTPTQGARTVTAPSSPRRPPAGAGRPRGPRPPSLAAGLLIATHDALARALQRAKCSRRLFTLLLIYVLLTLLMGWRLVTVQIVAAEDYSELARRQTQREVDLPATRGALTDREGDPLAMSLSAATIFANPRLLAENDIDPYVLASRLSEPLGRSVVDLVEDLTADREFVFLGRQLPRAVGEEITAMELAGIGVLEEPNRVYPADRIASQVVGWAGVDNSGLAGIELQYDEALAGVAGTLRLERAPGGLEITAAPREVVPATAGADIRLTIDREVQFATEEILVEAVETYDAIGGSAVVLDPRTGEILAMASVPSVAPTAFADSEPYARRNRAVTDVFEPGSVNKVITIAGAIEDGVIGADQSFEVADRIAIGPEVFNDSSGHATSWWSVNDIIARSSNVGTIKIAQALGEERLYHYVTEFGLGRPTGLDFPGESNGLLAEVDDWSISSLPTIAIGQGVSATLVQVAQAFGVIANDGTYVPPSLVQGTVGPDGAFTPAATAEPRQVVSAETAETVAQMLVDVVESDVGTGSRAAVRGYSVGGKTGTAQKPLEGARGYREDAWIATFAGFAPVEDPQVVVAVMLDEPTPHYGGLSAAPTFSRIMEFALRDQRIPPHTPQIPLPVGQRLGNTFATAPTPTETASDTASDREINEESPEAESSGGDDGAEG</sequence>
<dbReference type="InterPro" id="IPR001460">
    <property type="entry name" value="PCN-bd_Tpept"/>
</dbReference>
<dbReference type="RefSeq" id="WP_114592098.1">
    <property type="nucleotide sequence ID" value="NZ_CP031165.1"/>
</dbReference>
<feature type="region of interest" description="Disordered" evidence="4">
    <location>
        <begin position="1"/>
        <end position="54"/>
    </location>
</feature>
<feature type="domain" description="Penicillin-binding protein transpeptidase" evidence="6">
    <location>
        <begin position="315"/>
        <end position="624"/>
    </location>
</feature>
<dbReference type="PANTHER" id="PTHR30627">
    <property type="entry name" value="PEPTIDOGLYCAN D,D-TRANSPEPTIDASE"/>
    <property type="match status" value="1"/>
</dbReference>
<feature type="transmembrane region" description="Helical" evidence="5">
    <location>
        <begin position="80"/>
        <end position="99"/>
    </location>
</feature>
<protein>
    <submittedName>
        <fullName evidence="8">Cell division protein FtsI</fullName>
    </submittedName>
</protein>
<evidence type="ECO:0000256" key="5">
    <source>
        <dbReference type="SAM" id="Phobius"/>
    </source>
</evidence>
<dbReference type="SUPFAM" id="SSF56519">
    <property type="entry name" value="Penicillin binding protein dimerisation domain"/>
    <property type="match status" value="1"/>
</dbReference>
<dbReference type="InterPro" id="IPR005311">
    <property type="entry name" value="PBP_dimer"/>
</dbReference>
<reference evidence="8 9" key="1">
    <citation type="submission" date="2018-09" db="EMBL/GenBank/DDBJ databases">
        <title>Complete genome sequence of Euzebya sp. DY32-46 isolated from seawater of Pacific Ocean.</title>
        <authorList>
            <person name="Xu L."/>
            <person name="Wu Y.-H."/>
            <person name="Xu X.-W."/>
        </authorList>
    </citation>
    <scope>NUCLEOTIDE SEQUENCE [LARGE SCALE GENOMIC DNA]</scope>
    <source>
        <strain evidence="8 9">DY32-46</strain>
    </source>
</reference>
<keyword evidence="9" id="KW-1185">Reference proteome</keyword>
<dbReference type="KEGG" id="euz:DVS28_a2959"/>
<dbReference type="EMBL" id="CP031165">
    <property type="protein sequence ID" value="AXV07638.1"/>
    <property type="molecule type" value="Genomic_DNA"/>
</dbReference>
<dbReference type="Gene3D" id="3.30.450.330">
    <property type="match status" value="1"/>
</dbReference>
<dbReference type="Gene3D" id="1.10.150.770">
    <property type="match status" value="1"/>
</dbReference>